<reference evidence="1" key="1">
    <citation type="submission" date="2021-02" db="EMBL/GenBank/DDBJ databases">
        <authorList>
            <person name="Nowell W R."/>
        </authorList>
    </citation>
    <scope>NUCLEOTIDE SEQUENCE</scope>
</reference>
<comment type="caution">
    <text evidence="1">The sequence shown here is derived from an EMBL/GenBank/DDBJ whole genome shotgun (WGS) entry which is preliminary data.</text>
</comment>
<organism evidence="1 2">
    <name type="scientific">Rotaria socialis</name>
    <dbReference type="NCBI Taxonomy" id="392032"/>
    <lineage>
        <taxon>Eukaryota</taxon>
        <taxon>Metazoa</taxon>
        <taxon>Spiralia</taxon>
        <taxon>Gnathifera</taxon>
        <taxon>Rotifera</taxon>
        <taxon>Eurotatoria</taxon>
        <taxon>Bdelloidea</taxon>
        <taxon>Philodinida</taxon>
        <taxon>Philodinidae</taxon>
        <taxon>Rotaria</taxon>
    </lineage>
</organism>
<protein>
    <submittedName>
        <fullName evidence="1">Uncharacterized protein</fullName>
    </submittedName>
</protein>
<gene>
    <name evidence="1" type="ORF">QYT958_LOCUS46939</name>
</gene>
<dbReference type="Proteomes" id="UP000663848">
    <property type="component" value="Unassembled WGS sequence"/>
</dbReference>
<sequence>PKLLELWANVKKEHEKYSNLLTTINNLTESSEFQKLKGQLEELYEEEIAFM</sequence>
<dbReference type="AlphaFoldDB" id="A0A822FKU2"/>
<proteinExistence type="predicted"/>
<accession>A0A822FKU2</accession>
<feature type="non-terminal residue" evidence="1">
    <location>
        <position position="1"/>
    </location>
</feature>
<dbReference type="EMBL" id="CAJOBR010085752">
    <property type="protein sequence ID" value="CAF5132416.1"/>
    <property type="molecule type" value="Genomic_DNA"/>
</dbReference>
<evidence type="ECO:0000313" key="2">
    <source>
        <dbReference type="Proteomes" id="UP000663848"/>
    </source>
</evidence>
<name>A0A822FKU2_9BILA</name>
<evidence type="ECO:0000313" key="1">
    <source>
        <dbReference type="EMBL" id="CAF5132416.1"/>
    </source>
</evidence>